<dbReference type="Pfam" id="PF00034">
    <property type="entry name" value="Cytochrom_C"/>
    <property type="match status" value="1"/>
</dbReference>
<dbReference type="PRINTS" id="PR00604">
    <property type="entry name" value="CYTCHRMECIAB"/>
</dbReference>
<protein>
    <submittedName>
        <fullName evidence="8">Cytochrome c class I</fullName>
    </submittedName>
</protein>
<dbReference type="InterPro" id="IPR002327">
    <property type="entry name" value="Cyt_c_1A/1B"/>
</dbReference>
<dbReference type="AlphaFoldDB" id="A0A0D6JLC8"/>
<keyword evidence="5 6" id="KW-0408">Iron</keyword>
<keyword evidence="3 6" id="KW-0479">Metal-binding</keyword>
<accession>A0A0D6JLC8</accession>
<dbReference type="InterPro" id="IPR009056">
    <property type="entry name" value="Cyt_c-like_dom"/>
</dbReference>
<evidence type="ECO:0000313" key="8">
    <source>
        <dbReference type="EMBL" id="CPR22440.1"/>
    </source>
</evidence>
<dbReference type="Gene3D" id="1.10.760.10">
    <property type="entry name" value="Cytochrome c-like domain"/>
    <property type="match status" value="1"/>
</dbReference>
<feature type="domain" description="Cytochrome c" evidence="7">
    <location>
        <begin position="30"/>
        <end position="131"/>
    </location>
</feature>
<keyword evidence="4" id="KW-0249">Electron transport</keyword>
<dbReference type="Proteomes" id="UP000033187">
    <property type="component" value="Chromosome 1"/>
</dbReference>
<dbReference type="KEGG" id="fiy:BN1229_v1_3873"/>
<evidence type="ECO:0000256" key="3">
    <source>
        <dbReference type="ARBA" id="ARBA00022723"/>
    </source>
</evidence>
<keyword evidence="1" id="KW-0813">Transport</keyword>
<dbReference type="SUPFAM" id="SSF46626">
    <property type="entry name" value="Cytochrome c"/>
    <property type="match status" value="1"/>
</dbReference>
<gene>
    <name evidence="8" type="ORF">YBN1229_v1_3873</name>
</gene>
<dbReference type="GO" id="GO:0009055">
    <property type="term" value="F:electron transfer activity"/>
    <property type="evidence" value="ECO:0007669"/>
    <property type="project" value="InterPro"/>
</dbReference>
<dbReference type="EMBL" id="LN829119">
    <property type="protein sequence ID" value="CPR22440.1"/>
    <property type="molecule type" value="Genomic_DNA"/>
</dbReference>
<evidence type="ECO:0000259" key="7">
    <source>
        <dbReference type="PROSITE" id="PS51007"/>
    </source>
</evidence>
<dbReference type="KEGG" id="fil:BN1229_v1_3883"/>
<evidence type="ECO:0000256" key="6">
    <source>
        <dbReference type="PROSITE-ProRule" id="PRU00433"/>
    </source>
</evidence>
<evidence type="ECO:0000256" key="1">
    <source>
        <dbReference type="ARBA" id="ARBA00022448"/>
    </source>
</evidence>
<dbReference type="PROSITE" id="PS51007">
    <property type="entry name" value="CYTC"/>
    <property type="match status" value="1"/>
</dbReference>
<reference evidence="9" key="1">
    <citation type="submission" date="2015-02" db="EMBL/GenBank/DDBJ databases">
        <authorList>
            <person name="Chooi Y.-H."/>
        </authorList>
    </citation>
    <scope>NUCLEOTIDE SEQUENCE [LARGE SCALE GENOMIC DNA]</scope>
    <source>
        <strain evidence="9">strain Y</strain>
    </source>
</reference>
<evidence type="ECO:0000256" key="2">
    <source>
        <dbReference type="ARBA" id="ARBA00022617"/>
    </source>
</evidence>
<evidence type="ECO:0000313" key="9">
    <source>
        <dbReference type="Proteomes" id="UP000033187"/>
    </source>
</evidence>
<proteinExistence type="predicted"/>
<dbReference type="GO" id="GO:0020037">
    <property type="term" value="F:heme binding"/>
    <property type="evidence" value="ECO:0007669"/>
    <property type="project" value="InterPro"/>
</dbReference>
<dbReference type="GO" id="GO:0046872">
    <property type="term" value="F:metal ion binding"/>
    <property type="evidence" value="ECO:0007669"/>
    <property type="project" value="UniProtKB-KW"/>
</dbReference>
<dbReference type="RefSeq" id="WP_052744061.1">
    <property type="nucleotide sequence ID" value="NZ_LN829118.1"/>
</dbReference>
<organism evidence="8 9">
    <name type="scientific">Candidatus Filomicrobium marinum</name>
    <dbReference type="NCBI Taxonomy" id="1608628"/>
    <lineage>
        <taxon>Bacteria</taxon>
        <taxon>Pseudomonadati</taxon>
        <taxon>Pseudomonadota</taxon>
        <taxon>Alphaproteobacteria</taxon>
        <taxon>Hyphomicrobiales</taxon>
        <taxon>Hyphomicrobiaceae</taxon>
        <taxon>Filomicrobium</taxon>
    </lineage>
</organism>
<evidence type="ECO:0000256" key="4">
    <source>
        <dbReference type="ARBA" id="ARBA00022982"/>
    </source>
</evidence>
<evidence type="ECO:0000256" key="5">
    <source>
        <dbReference type="ARBA" id="ARBA00023004"/>
    </source>
</evidence>
<dbReference type="PANTHER" id="PTHR11961">
    <property type="entry name" value="CYTOCHROME C"/>
    <property type="match status" value="1"/>
</dbReference>
<dbReference type="InterPro" id="IPR036909">
    <property type="entry name" value="Cyt_c-like_dom_sf"/>
</dbReference>
<keyword evidence="9" id="KW-1185">Reference proteome</keyword>
<dbReference type="OrthoDB" id="9805828at2"/>
<name>A0A0D6JLC8_9HYPH</name>
<keyword evidence="2 6" id="KW-0349">Heme</keyword>
<sequence>MADRDLLRTTAAALLTAGFIVALDKQTEAQEKNEGQIAYNNACRTCHTTDEGDNRLGPNLHNIIGRKAGAAEGYNYSSAMKNAGFTWDEAKLDAFIANPDAVVSGNNMKPFSGITDEAERKKIVDYLASEGK</sequence>